<accession>A0A8J3JRN9</accession>
<dbReference type="EMBL" id="BONF01000047">
    <property type="protein sequence ID" value="GIF85433.1"/>
    <property type="molecule type" value="Genomic_DNA"/>
</dbReference>
<name>A0A8J3JRN9_9ACTN</name>
<gene>
    <name evidence="2" type="ORF">Cba03nite_67820</name>
</gene>
<protein>
    <recommendedName>
        <fullName evidence="1">DUF695 domain-containing protein</fullName>
    </recommendedName>
</protein>
<dbReference type="Proteomes" id="UP000601223">
    <property type="component" value="Unassembled WGS sequence"/>
</dbReference>
<evidence type="ECO:0000259" key="1">
    <source>
        <dbReference type="Pfam" id="PF05117"/>
    </source>
</evidence>
<organism evidence="2 3">
    <name type="scientific">Catellatospora bangladeshensis</name>
    <dbReference type="NCBI Taxonomy" id="310355"/>
    <lineage>
        <taxon>Bacteria</taxon>
        <taxon>Bacillati</taxon>
        <taxon>Actinomycetota</taxon>
        <taxon>Actinomycetes</taxon>
        <taxon>Micromonosporales</taxon>
        <taxon>Micromonosporaceae</taxon>
        <taxon>Catellatospora</taxon>
    </lineage>
</organism>
<dbReference type="Pfam" id="PF05117">
    <property type="entry name" value="DUF695"/>
    <property type="match status" value="1"/>
</dbReference>
<evidence type="ECO:0000313" key="2">
    <source>
        <dbReference type="EMBL" id="GIF85433.1"/>
    </source>
</evidence>
<proteinExistence type="predicted"/>
<comment type="caution">
    <text evidence="2">The sequence shown here is derived from an EMBL/GenBank/DDBJ whole genome shotgun (WGS) entry which is preliminary data.</text>
</comment>
<dbReference type="AlphaFoldDB" id="A0A8J3JRN9"/>
<sequence length="339" mass="37485">MIFSRRRDPSSGIRDFWAAWPGLRARAEAAFAAKEVDHDLVREVSKRVDAIHSDLEWEFSKGRTAQHAFIVSAAGDPALRAIAHRWQLAAPAPDATWEYHGARQAEPEMLDGAFEADGVRLQLAELRYGFALDEPRHEYDVVVYHPAFVSMPEQHRLRLAYLSLTWLLGEDGVEIWIGTIDATVAELDGALPGTALAEAVSALAGQFDEDSWAVLGTPETAAVPRIATVQQPLKPARRPSYDTHVGVTLPFRATGNGLPEQDSLDALRAFEDSLAPLLDGAELIAHETGENVRTLHIYGDSTRFAAKPLEKHAGSWREGRAKVRTSTDPAWERVRHLRP</sequence>
<feature type="domain" description="DUF695" evidence="1">
    <location>
        <begin position="237"/>
        <end position="332"/>
    </location>
</feature>
<dbReference type="RefSeq" id="WP_203755313.1">
    <property type="nucleotide sequence ID" value="NZ_BONF01000047.1"/>
</dbReference>
<dbReference type="InterPro" id="IPR016097">
    <property type="entry name" value="DUF695"/>
</dbReference>
<reference evidence="2 3" key="1">
    <citation type="submission" date="2021-01" db="EMBL/GenBank/DDBJ databases">
        <title>Whole genome shotgun sequence of Catellatospora bangladeshensis NBRC 107357.</title>
        <authorList>
            <person name="Komaki H."/>
            <person name="Tamura T."/>
        </authorList>
    </citation>
    <scope>NUCLEOTIDE SEQUENCE [LARGE SCALE GENOMIC DNA]</scope>
    <source>
        <strain evidence="2 3">NBRC 107357</strain>
    </source>
</reference>
<evidence type="ECO:0000313" key="3">
    <source>
        <dbReference type="Proteomes" id="UP000601223"/>
    </source>
</evidence>
<keyword evidence="3" id="KW-1185">Reference proteome</keyword>